<dbReference type="Gene3D" id="2.115.10.20">
    <property type="entry name" value="Glycosyl hydrolase domain, family 43"/>
    <property type="match status" value="1"/>
</dbReference>
<name>A0AAW4T0C5_9BACE</name>
<dbReference type="InterPro" id="IPR052043">
    <property type="entry name" value="PolySaccharide_Degr_Enz"/>
</dbReference>
<evidence type="ECO:0000256" key="2">
    <source>
        <dbReference type="SAM" id="SignalP"/>
    </source>
</evidence>
<comment type="caution">
    <text evidence="3">The sequence shown here is derived from an EMBL/GenBank/DDBJ whole genome shotgun (WGS) entry which is preliminary data.</text>
</comment>
<protein>
    <submittedName>
        <fullName evidence="3">Glycoside hydrolase family 88 protein</fullName>
    </submittedName>
</protein>
<dbReference type="Pfam" id="PF15892">
    <property type="entry name" value="BNR_4"/>
    <property type="match status" value="1"/>
</dbReference>
<dbReference type="PANTHER" id="PTHR33886">
    <property type="entry name" value="UNSATURATED RHAMNOGALACTURONAN HYDROLASE (EUROFUNG)"/>
    <property type="match status" value="1"/>
</dbReference>
<feature type="signal peptide" evidence="2">
    <location>
        <begin position="1"/>
        <end position="22"/>
    </location>
</feature>
<evidence type="ECO:0000256" key="1">
    <source>
        <dbReference type="ARBA" id="ARBA00022801"/>
    </source>
</evidence>
<dbReference type="SUPFAM" id="SSF75005">
    <property type="entry name" value="Arabinanase/levansucrase/invertase"/>
    <property type="match status" value="1"/>
</dbReference>
<dbReference type="InterPro" id="IPR012341">
    <property type="entry name" value="6hp_glycosidase-like_sf"/>
</dbReference>
<evidence type="ECO:0000313" key="4">
    <source>
        <dbReference type="Proteomes" id="UP001198461"/>
    </source>
</evidence>
<dbReference type="InterPro" id="IPR008928">
    <property type="entry name" value="6-hairpin_glycosidase_sf"/>
</dbReference>
<organism evidence="3 4">
    <name type="scientific">Bacteroides xylanisolvens</name>
    <dbReference type="NCBI Taxonomy" id="371601"/>
    <lineage>
        <taxon>Bacteria</taxon>
        <taxon>Pseudomonadati</taxon>
        <taxon>Bacteroidota</taxon>
        <taxon>Bacteroidia</taxon>
        <taxon>Bacteroidales</taxon>
        <taxon>Bacteroidaceae</taxon>
        <taxon>Bacteroides</taxon>
    </lineage>
</organism>
<sequence>MMRTIYLMILSVWSFFILPAFAQKNQAKNYRITLDKVPETAVYTDGHDGKYSVWGASMVKGEDGLYHIFYSRWPKDIGWSWVTDSEIAHAVSVSPYGPWKFKEVVFHRRGKQYWDGWCTHNPTVHKFGNKYYLYYMGNTGDGQIKGRPGKEVLNWTHRNNQRIGVAVADSPNGPWKRYDHPLIDISSDDKAPDCLMVSNPSICETPDGKYLLLYKAVGKKYPLPGGGPVVHMVAFSDSPTGPFKKHSKPVFCFEGERFPVEDPYIWYQDGKYRAIVKRMKNKDRREFSLVQFESVDGLDWKLAEYENVSGLTITWENGKSQKLTHLERPQVYMENSKPLLLLCAADTTDVYKVRHSFNVQIPLRMVAQKTAKQYLIKKQAVASENYQSITHNGAWCWFSDPRAVYYEGKYKRTYAGWIDNYGDVHVGYFDHDTKEIASVVVADNLEIDDHNVPSLYFDDKGYLQVYYNTHMIGSQPLFLLKSNEPESITSFGEVKKLYLNDKKEGSNHCYTNVVSLSAEANRQYLFWRGMDNKPTFSYSDDGGDTWSAGQIYFKTRPKARPYTKVYSKGDDKIHFTFTDGHPRNEPLNSIYYVCYKNGAFYKADGTKTKEIKDLPLTLNDVDIVYQGNKETGKAWNWDIAEDKDGNPIIAFARFPVNTDHIYCLARVEKGGWKKCDLVHSGKWFPQTVTGRKEYEDNYSGGMSIDKENTDILYLSINRDSVFEIEKWTMNKTPGSWKVEAITSGSNKDNVRPFAVKGAQEGNPHQVMWMQNTRYINFGYHEKIRENFWSFEERYQTAIKLDRILPETEEYTKREGILNLMRRVADWQLENPFTGGEWKQDEEILNWVYATFWRGLCALHDVTGEERYVNELLNLGAHHKYGTGDNFFHADRVSIINVWAYLYGLYKQPEMLERSKWVLNAHLYASNYKKGTDVRFADNPRRGEWWSWCDALYMAPTAFASVWEVTGEDVYLDYMNTQWWKTSDYLYSKTDSLYYRDDRFFSQRTENGKKVFWGRGNGWVIGGLTQILDILPSDSPYRPRFIAQYKEMIGKLLSLQTEDGLWTSNLLDKDYLSLGETSATVFNAYALAWGINNGLIDTCFSPQLEKAWSALCGRVMQSGCLGYVQRVAASPTPFGQDDWQMYASGAFLLLGREMTKFYDGKNG</sequence>
<keyword evidence="1 3" id="KW-0378">Hydrolase</keyword>
<reference evidence="3" key="1">
    <citation type="submission" date="2023-08" db="EMBL/GenBank/DDBJ databases">
        <title>Mucin Metabolism Genes Underlie the Key Renovations of Bacteroides xylanisolvens Genomes in Captive Great Apes.</title>
        <authorList>
            <person name="Nishida A.H."/>
        </authorList>
    </citation>
    <scope>NUCLEOTIDE SEQUENCE</scope>
    <source>
        <strain evidence="3">P13.H9</strain>
    </source>
</reference>
<dbReference type="Gene3D" id="1.50.10.10">
    <property type="match status" value="1"/>
</dbReference>
<accession>A0AAW4T0C5</accession>
<dbReference type="GO" id="GO:0005975">
    <property type="term" value="P:carbohydrate metabolic process"/>
    <property type="evidence" value="ECO:0007669"/>
    <property type="project" value="InterPro"/>
</dbReference>
<dbReference type="InterPro" id="IPR023296">
    <property type="entry name" value="Glyco_hydro_beta-prop_sf"/>
</dbReference>
<keyword evidence="2" id="KW-0732">Signal</keyword>
<dbReference type="Proteomes" id="UP001198461">
    <property type="component" value="Unassembled WGS sequence"/>
</dbReference>
<dbReference type="AlphaFoldDB" id="A0AAW4T0C5"/>
<dbReference type="CDD" id="cd08994">
    <property type="entry name" value="GH43_62_32_68_117_130-like"/>
    <property type="match status" value="1"/>
</dbReference>
<dbReference type="Pfam" id="PF07470">
    <property type="entry name" value="Glyco_hydro_88"/>
    <property type="match status" value="1"/>
</dbReference>
<feature type="chain" id="PRO_5043800813" evidence="2">
    <location>
        <begin position="23"/>
        <end position="1162"/>
    </location>
</feature>
<dbReference type="GO" id="GO:0016787">
    <property type="term" value="F:hydrolase activity"/>
    <property type="evidence" value="ECO:0007669"/>
    <property type="project" value="UniProtKB-KW"/>
</dbReference>
<proteinExistence type="predicted"/>
<dbReference type="RefSeq" id="WP_225450659.1">
    <property type="nucleotide sequence ID" value="NZ_JAIWXB010000011.1"/>
</dbReference>
<dbReference type="SUPFAM" id="SSF48208">
    <property type="entry name" value="Six-hairpin glycosidases"/>
    <property type="match status" value="1"/>
</dbReference>
<dbReference type="EMBL" id="JAIWYE010000017">
    <property type="protein sequence ID" value="MCA4703608.1"/>
    <property type="molecule type" value="Genomic_DNA"/>
</dbReference>
<evidence type="ECO:0000313" key="3">
    <source>
        <dbReference type="EMBL" id="MCA4703608.1"/>
    </source>
</evidence>
<dbReference type="PANTHER" id="PTHR33886:SF8">
    <property type="entry name" value="UNSATURATED RHAMNOGALACTURONAN HYDROLASE (EUROFUNG)"/>
    <property type="match status" value="1"/>
</dbReference>
<dbReference type="InterPro" id="IPR010905">
    <property type="entry name" value="Glyco_hydro_88"/>
</dbReference>
<gene>
    <name evidence="3" type="ORF">LD004_08260</name>
</gene>